<evidence type="ECO:0000313" key="1">
    <source>
        <dbReference type="EMBL" id="CAB3759417.1"/>
    </source>
</evidence>
<sequence length="39" mass="4558">MPFAERAPEAWDDLLDFLIERAISRSQNPDVPKQNDEKD</sequence>
<accession>A0A6J5E0D5</accession>
<keyword evidence="2" id="KW-1185">Reference proteome</keyword>
<evidence type="ECO:0000313" key="2">
    <source>
        <dbReference type="Proteomes" id="UP000494329"/>
    </source>
</evidence>
<dbReference type="AlphaFoldDB" id="A0A6J5E0D5"/>
<protein>
    <submittedName>
        <fullName evidence="1">Uncharacterized protein</fullName>
    </submittedName>
</protein>
<reference evidence="1 2" key="1">
    <citation type="submission" date="2020-04" db="EMBL/GenBank/DDBJ databases">
        <authorList>
            <person name="De Canck E."/>
        </authorList>
    </citation>
    <scope>NUCLEOTIDE SEQUENCE [LARGE SCALE GENOMIC DNA]</scope>
    <source>
        <strain evidence="1 2">LMG 29739</strain>
    </source>
</reference>
<gene>
    <name evidence="1" type="ORF">LMG29739_03148</name>
</gene>
<dbReference type="EMBL" id="CADIKF010000023">
    <property type="protein sequence ID" value="CAB3759417.1"/>
    <property type="molecule type" value="Genomic_DNA"/>
</dbReference>
<proteinExistence type="predicted"/>
<name>A0A6J5E0D5_9BURK</name>
<organism evidence="1 2">
    <name type="scientific">Paraburkholderia solisilvae</name>
    <dbReference type="NCBI Taxonomy" id="624376"/>
    <lineage>
        <taxon>Bacteria</taxon>
        <taxon>Pseudomonadati</taxon>
        <taxon>Pseudomonadota</taxon>
        <taxon>Betaproteobacteria</taxon>
        <taxon>Burkholderiales</taxon>
        <taxon>Burkholderiaceae</taxon>
        <taxon>Paraburkholderia</taxon>
    </lineage>
</organism>
<dbReference type="Proteomes" id="UP000494329">
    <property type="component" value="Unassembled WGS sequence"/>
</dbReference>